<keyword evidence="1" id="KW-0418">Kinase</keyword>
<proteinExistence type="predicted"/>
<dbReference type="EMBL" id="PVGH01000093">
    <property type="protein sequence ID" value="PRF55993.1"/>
    <property type="molecule type" value="Genomic_DNA"/>
</dbReference>
<dbReference type="GO" id="GO:0016773">
    <property type="term" value="F:phosphotransferase activity, alcohol group as acceptor"/>
    <property type="evidence" value="ECO:0007669"/>
    <property type="project" value="InterPro"/>
</dbReference>
<evidence type="ECO:0000313" key="2">
    <source>
        <dbReference type="Proteomes" id="UP000238982"/>
    </source>
</evidence>
<accession>A0A2S9MEE2</accession>
<name>A0A2S9MEE2_9BURK</name>
<gene>
    <name evidence="1" type="ORF">C6Q15_25455</name>
</gene>
<sequence>MLGWLNFIEESTPHRPTRRHRHRRADTPVRLYHFRMFAAHLRSWSLTPDGGPILTASGGVLPVVWRGRPAMLKVSTCEEERRGNALMTWWDGHGAAQVWAHDDDAILLERAQSQPALADFSAAGHDDDAIRIACDVVAQLHAYRVPDPPPLVALRDWFASLLTLEATDAILRRSQATAAALLAEPPVDEAVLHGDIHHRNVLHFGDRGWRAIDPKALRGARAFDYANLFCNPSHDIAVDRTRFERRIAIVADVARLDPRTLLRWILAWSGLSAIWLIEDDEPADTRLQVAALAAHALDSR</sequence>
<reference evidence="1 2" key="1">
    <citation type="submission" date="2018-03" db="EMBL/GenBank/DDBJ databases">
        <authorList>
            <person name="Keele B.F."/>
        </authorList>
    </citation>
    <scope>NUCLEOTIDE SEQUENCE [LARGE SCALE GENOMIC DNA]</scope>
    <source>
        <strain evidence="1 2">AU19729</strain>
    </source>
</reference>
<dbReference type="AlphaFoldDB" id="A0A2S9MEE2"/>
<organism evidence="1 2">
    <name type="scientific">Burkholderia multivorans</name>
    <dbReference type="NCBI Taxonomy" id="87883"/>
    <lineage>
        <taxon>Bacteria</taxon>
        <taxon>Pseudomonadati</taxon>
        <taxon>Pseudomonadota</taxon>
        <taxon>Betaproteobacteria</taxon>
        <taxon>Burkholderiales</taxon>
        <taxon>Burkholderiaceae</taxon>
        <taxon>Burkholderia</taxon>
        <taxon>Burkholderia cepacia complex</taxon>
    </lineage>
</organism>
<evidence type="ECO:0000313" key="1">
    <source>
        <dbReference type="EMBL" id="PRF55993.1"/>
    </source>
</evidence>
<dbReference type="Pfam" id="PF04655">
    <property type="entry name" value="APH_6_hur"/>
    <property type="match status" value="1"/>
</dbReference>
<dbReference type="GO" id="GO:0016301">
    <property type="term" value="F:kinase activity"/>
    <property type="evidence" value="ECO:0007669"/>
    <property type="project" value="UniProtKB-KW"/>
</dbReference>
<dbReference type="InterPro" id="IPR011009">
    <property type="entry name" value="Kinase-like_dom_sf"/>
</dbReference>
<dbReference type="Proteomes" id="UP000238982">
    <property type="component" value="Unassembled WGS sequence"/>
</dbReference>
<keyword evidence="1" id="KW-0808">Transferase</keyword>
<dbReference type="InterPro" id="IPR006748">
    <property type="entry name" value="NH2Glyco/OHUrea_AB-resist_kin"/>
</dbReference>
<dbReference type="GO" id="GO:0019748">
    <property type="term" value="P:secondary metabolic process"/>
    <property type="evidence" value="ECO:0007669"/>
    <property type="project" value="InterPro"/>
</dbReference>
<comment type="caution">
    <text evidence="1">The sequence shown here is derived from an EMBL/GenBank/DDBJ whole genome shotgun (WGS) entry which is preliminary data.</text>
</comment>
<dbReference type="SUPFAM" id="SSF56112">
    <property type="entry name" value="Protein kinase-like (PK-like)"/>
    <property type="match status" value="1"/>
</dbReference>
<protein>
    <submittedName>
        <fullName evidence="1">3'-kinase</fullName>
    </submittedName>
</protein>